<dbReference type="GO" id="GO:0004180">
    <property type="term" value="F:carboxypeptidase activity"/>
    <property type="evidence" value="ECO:0007669"/>
    <property type="project" value="UniProtKB-ARBA"/>
</dbReference>
<dbReference type="GO" id="GO:0016740">
    <property type="term" value="F:transferase activity"/>
    <property type="evidence" value="ECO:0007669"/>
    <property type="project" value="UniProtKB-KW"/>
</dbReference>
<dbReference type="PANTHER" id="PTHR36699:SF1">
    <property type="entry name" value="L,D-TRANSPEPTIDASE YAFK-RELATED"/>
    <property type="match status" value="1"/>
</dbReference>
<evidence type="ECO:0000256" key="6">
    <source>
        <dbReference type="ARBA" id="ARBA00023316"/>
    </source>
</evidence>
<dbReference type="EMBL" id="BMZE01000002">
    <property type="protein sequence ID" value="GHA26707.1"/>
    <property type="molecule type" value="Genomic_DNA"/>
</dbReference>
<dbReference type="InterPro" id="IPR038063">
    <property type="entry name" value="Transpep_catalytic_dom"/>
</dbReference>
<feature type="active site" description="Nucleophile" evidence="7">
    <location>
        <position position="158"/>
    </location>
</feature>
<proteinExistence type="inferred from homology"/>
<evidence type="ECO:0000256" key="4">
    <source>
        <dbReference type="ARBA" id="ARBA00022960"/>
    </source>
</evidence>
<comment type="similarity">
    <text evidence="2">Belongs to the YkuD family.</text>
</comment>
<evidence type="ECO:0000259" key="8">
    <source>
        <dbReference type="PROSITE" id="PS52029"/>
    </source>
</evidence>
<keyword evidence="3" id="KW-0808">Transferase</keyword>
<comment type="pathway">
    <text evidence="1 7">Cell wall biogenesis; peptidoglycan biosynthesis.</text>
</comment>
<dbReference type="SUPFAM" id="SSF141523">
    <property type="entry name" value="L,D-transpeptidase catalytic domain-like"/>
    <property type="match status" value="1"/>
</dbReference>
<dbReference type="GO" id="GO:0009252">
    <property type="term" value="P:peptidoglycan biosynthetic process"/>
    <property type="evidence" value="ECO:0007669"/>
    <property type="project" value="UniProtKB-KW"/>
</dbReference>
<keyword evidence="5 7" id="KW-0573">Peptidoglycan synthesis</keyword>
<dbReference type="AlphaFoldDB" id="A0A918VUG7"/>
<evidence type="ECO:0000256" key="7">
    <source>
        <dbReference type="PROSITE-ProRule" id="PRU01373"/>
    </source>
</evidence>
<evidence type="ECO:0000256" key="3">
    <source>
        <dbReference type="ARBA" id="ARBA00022679"/>
    </source>
</evidence>
<dbReference type="PANTHER" id="PTHR36699">
    <property type="entry name" value="LD-TRANSPEPTIDASE"/>
    <property type="match status" value="1"/>
</dbReference>
<evidence type="ECO:0000256" key="1">
    <source>
        <dbReference type="ARBA" id="ARBA00004752"/>
    </source>
</evidence>
<feature type="active site" description="Proton donor/acceptor" evidence="7">
    <location>
        <position position="150"/>
    </location>
</feature>
<organism evidence="9 10">
    <name type="scientific">Devosia pacifica</name>
    <dbReference type="NCBI Taxonomy" id="1335967"/>
    <lineage>
        <taxon>Bacteria</taxon>
        <taxon>Pseudomonadati</taxon>
        <taxon>Pseudomonadota</taxon>
        <taxon>Alphaproteobacteria</taxon>
        <taxon>Hyphomicrobiales</taxon>
        <taxon>Devosiaceae</taxon>
        <taxon>Devosia</taxon>
    </lineage>
</organism>
<dbReference type="GO" id="GO:0071555">
    <property type="term" value="P:cell wall organization"/>
    <property type="evidence" value="ECO:0007669"/>
    <property type="project" value="UniProtKB-UniRule"/>
</dbReference>
<dbReference type="Proteomes" id="UP000646579">
    <property type="component" value="Unassembled WGS sequence"/>
</dbReference>
<keyword evidence="6 7" id="KW-0961">Cell wall biogenesis/degradation</keyword>
<reference evidence="9" key="1">
    <citation type="journal article" date="2014" name="Int. J. Syst. Evol. Microbiol.">
        <title>Complete genome sequence of Corynebacterium casei LMG S-19264T (=DSM 44701T), isolated from a smear-ripened cheese.</title>
        <authorList>
            <consortium name="US DOE Joint Genome Institute (JGI-PGF)"/>
            <person name="Walter F."/>
            <person name="Albersmeier A."/>
            <person name="Kalinowski J."/>
            <person name="Ruckert C."/>
        </authorList>
    </citation>
    <scope>NUCLEOTIDE SEQUENCE</scope>
    <source>
        <strain evidence="9">KCTC 32437</strain>
    </source>
</reference>
<comment type="caution">
    <text evidence="9">The sequence shown here is derived from an EMBL/GenBank/DDBJ whole genome shotgun (WGS) entry which is preliminary data.</text>
</comment>
<sequence length="313" mass="34000">MDLSLLRKVVAFVLALGCVVALAGCVGLMSGDNRHNVPLSSGIQAQIKSIGSTPGKAMFVRIFKQEGQLEVWKETSGGDFRLLKTYAICAWSGDLGPKIREGDRQAPEGVYTITPGLMHPRSNYYLAFNIGFPNKFDRAHGRTGSNLMVHGDCSSAGCYAMTDGGIAEIYALARESFKGGNKSFQVQVFPFRMTPQNIAANIDNQHMPFWRDIKEGYDLFEINRQPPTWDVCERQYVFNASGGGMLDALGPCPAQTRSATLVARMEADERKINDILGGIAEKQAEQQAIAARGEAINTAVGGFFSSIGNAFAQ</sequence>
<evidence type="ECO:0000313" key="9">
    <source>
        <dbReference type="EMBL" id="GHA26707.1"/>
    </source>
</evidence>
<keyword evidence="10" id="KW-1185">Reference proteome</keyword>
<dbReference type="PROSITE" id="PS51257">
    <property type="entry name" value="PROKAR_LIPOPROTEIN"/>
    <property type="match status" value="1"/>
</dbReference>
<keyword evidence="4 7" id="KW-0133">Cell shape</keyword>
<evidence type="ECO:0000256" key="5">
    <source>
        <dbReference type="ARBA" id="ARBA00022984"/>
    </source>
</evidence>
<dbReference type="PROSITE" id="PS52029">
    <property type="entry name" value="LD_TPASE"/>
    <property type="match status" value="1"/>
</dbReference>
<dbReference type="InterPro" id="IPR005490">
    <property type="entry name" value="LD_TPept_cat_dom"/>
</dbReference>
<accession>A0A918VUG7</accession>
<evidence type="ECO:0000313" key="10">
    <source>
        <dbReference type="Proteomes" id="UP000646579"/>
    </source>
</evidence>
<protein>
    <recommendedName>
        <fullName evidence="8">L,D-TPase catalytic domain-containing protein</fullName>
    </recommendedName>
</protein>
<reference evidence="9" key="2">
    <citation type="submission" date="2020-09" db="EMBL/GenBank/DDBJ databases">
        <authorList>
            <person name="Sun Q."/>
            <person name="Kim S."/>
        </authorList>
    </citation>
    <scope>NUCLEOTIDE SEQUENCE</scope>
    <source>
        <strain evidence="9">KCTC 32437</strain>
    </source>
</reference>
<evidence type="ECO:0000256" key="2">
    <source>
        <dbReference type="ARBA" id="ARBA00005992"/>
    </source>
</evidence>
<name>A0A918VUG7_9HYPH</name>
<feature type="domain" description="L,D-TPase catalytic" evidence="8">
    <location>
        <begin position="58"/>
        <end position="189"/>
    </location>
</feature>
<dbReference type="GO" id="GO:0008360">
    <property type="term" value="P:regulation of cell shape"/>
    <property type="evidence" value="ECO:0007669"/>
    <property type="project" value="UniProtKB-UniRule"/>
</dbReference>
<gene>
    <name evidence="9" type="ORF">GCM10007989_23150</name>
</gene>